<evidence type="ECO:0000256" key="2">
    <source>
        <dbReference type="ARBA" id="ARBA00022643"/>
    </source>
</evidence>
<evidence type="ECO:0000256" key="4">
    <source>
        <dbReference type="ARBA" id="ARBA00023033"/>
    </source>
</evidence>
<sequence length="295" mass="31834">MRLGIGLPHYGAHADPAGIAAFAAHAEKVGYDSLWVGDRVLTPLEPSDLYPGGTPERPYPPQFTRYFDPLVALTVAATATERIRLGSSTLIGTLHTPVLLARTLTSIDLVSRGRLDVGLGIGWMRSEYAAAGVPWAARGRRLDELMDALVAMWTGDPVAHDGPLWQIPPSRVDLRPVQRPHPPLLLGAQTDAALERVGRKADGWLPAGRPFDVMARQWDVIRAAAERAGRDPGVLRRILRLNPRPGTTLTDVATQLSAAREAGIEEAFVDLHFITGDVAEATDRADELFAMAAGS</sequence>
<dbReference type="InterPro" id="IPR011251">
    <property type="entry name" value="Luciferase-like_dom"/>
</dbReference>
<dbReference type="Pfam" id="PF00296">
    <property type="entry name" value="Bac_luciferase"/>
    <property type="match status" value="1"/>
</dbReference>
<dbReference type="Proteomes" id="UP000741013">
    <property type="component" value="Unassembled WGS sequence"/>
</dbReference>
<accession>A0ABS4PND2</accession>
<proteinExistence type="predicted"/>
<reference evidence="6 7" key="1">
    <citation type="submission" date="2021-03" db="EMBL/GenBank/DDBJ databases">
        <title>Sequencing the genomes of 1000 actinobacteria strains.</title>
        <authorList>
            <person name="Klenk H.-P."/>
        </authorList>
    </citation>
    <scope>NUCLEOTIDE SEQUENCE [LARGE SCALE GENOMIC DNA]</scope>
    <source>
        <strain evidence="6 7">DSM 45510</strain>
    </source>
</reference>
<dbReference type="InterPro" id="IPR019921">
    <property type="entry name" value="Lucif-like_OxRdtase_Rv2161c"/>
</dbReference>
<dbReference type="InterPro" id="IPR036661">
    <property type="entry name" value="Luciferase-like_sf"/>
</dbReference>
<evidence type="ECO:0000313" key="6">
    <source>
        <dbReference type="EMBL" id="MBP2180368.1"/>
    </source>
</evidence>
<evidence type="ECO:0000313" key="7">
    <source>
        <dbReference type="Proteomes" id="UP000741013"/>
    </source>
</evidence>
<keyword evidence="1" id="KW-0285">Flavoprotein</keyword>
<dbReference type="PANTHER" id="PTHR42847">
    <property type="entry name" value="ALKANESULFONATE MONOOXYGENASE"/>
    <property type="match status" value="1"/>
</dbReference>
<gene>
    <name evidence="6" type="ORF">JOM49_001894</name>
</gene>
<organism evidence="6 7">
    <name type="scientific">Amycolatopsis magusensis</name>
    <dbReference type="NCBI Taxonomy" id="882444"/>
    <lineage>
        <taxon>Bacteria</taxon>
        <taxon>Bacillati</taxon>
        <taxon>Actinomycetota</taxon>
        <taxon>Actinomycetes</taxon>
        <taxon>Pseudonocardiales</taxon>
        <taxon>Pseudonocardiaceae</taxon>
        <taxon>Amycolatopsis</taxon>
    </lineage>
</organism>
<comment type="caution">
    <text evidence="6">The sequence shown here is derived from an EMBL/GenBank/DDBJ whole genome shotgun (WGS) entry which is preliminary data.</text>
</comment>
<keyword evidence="4" id="KW-0503">Monooxygenase</keyword>
<keyword evidence="2" id="KW-0288">FMN</keyword>
<name>A0ABS4PND2_9PSEU</name>
<evidence type="ECO:0000259" key="5">
    <source>
        <dbReference type="Pfam" id="PF00296"/>
    </source>
</evidence>
<protein>
    <submittedName>
        <fullName evidence="6">F420-dependent oxidoreductase</fullName>
    </submittedName>
</protein>
<dbReference type="PANTHER" id="PTHR42847:SF4">
    <property type="entry name" value="ALKANESULFONATE MONOOXYGENASE-RELATED"/>
    <property type="match status" value="1"/>
</dbReference>
<keyword evidence="3" id="KW-0560">Oxidoreductase</keyword>
<dbReference type="NCBIfam" id="TIGR03619">
    <property type="entry name" value="F420_Rv2161c"/>
    <property type="match status" value="1"/>
</dbReference>
<dbReference type="Gene3D" id="3.20.20.30">
    <property type="entry name" value="Luciferase-like domain"/>
    <property type="match status" value="1"/>
</dbReference>
<evidence type="ECO:0000256" key="3">
    <source>
        <dbReference type="ARBA" id="ARBA00023002"/>
    </source>
</evidence>
<keyword evidence="7" id="KW-1185">Reference proteome</keyword>
<dbReference type="RefSeq" id="WP_209663949.1">
    <property type="nucleotide sequence ID" value="NZ_JAGGMS010000001.1"/>
</dbReference>
<evidence type="ECO:0000256" key="1">
    <source>
        <dbReference type="ARBA" id="ARBA00022630"/>
    </source>
</evidence>
<dbReference type="InterPro" id="IPR050172">
    <property type="entry name" value="SsuD_RutA_monooxygenase"/>
</dbReference>
<feature type="domain" description="Luciferase-like" evidence="5">
    <location>
        <begin position="11"/>
        <end position="253"/>
    </location>
</feature>
<dbReference type="SUPFAM" id="SSF51679">
    <property type="entry name" value="Bacterial luciferase-like"/>
    <property type="match status" value="1"/>
</dbReference>
<dbReference type="EMBL" id="JAGGMS010000001">
    <property type="protein sequence ID" value="MBP2180368.1"/>
    <property type="molecule type" value="Genomic_DNA"/>
</dbReference>